<gene>
    <name evidence="1" type="ORF">K8I29_19530</name>
</gene>
<accession>A0A953SDW1</accession>
<evidence type="ECO:0000313" key="1">
    <source>
        <dbReference type="EMBL" id="MBZ0158395.1"/>
    </source>
</evidence>
<name>A0A953SDW1_9BACT</name>
<reference evidence="1" key="2">
    <citation type="submission" date="2021-08" db="EMBL/GenBank/DDBJ databases">
        <authorList>
            <person name="Dalcin Martins P."/>
        </authorList>
    </citation>
    <scope>NUCLEOTIDE SEQUENCE</scope>
    <source>
        <strain evidence="1">MAG_39</strain>
    </source>
</reference>
<dbReference type="EMBL" id="JAIOIV010000151">
    <property type="protein sequence ID" value="MBZ0158395.1"/>
    <property type="molecule type" value="Genomic_DNA"/>
</dbReference>
<comment type="caution">
    <text evidence="1">The sequence shown here is derived from an EMBL/GenBank/DDBJ whole genome shotgun (WGS) entry which is preliminary data.</text>
</comment>
<dbReference type="AlphaFoldDB" id="A0A953SDW1"/>
<protein>
    <submittedName>
        <fullName evidence="1">Uncharacterized protein</fullName>
    </submittedName>
</protein>
<dbReference type="Proteomes" id="UP000705867">
    <property type="component" value="Unassembled WGS sequence"/>
</dbReference>
<sequence>MARIPRSPLVFRKFGGMRNIPKVGNTPGTEDFSPYLLLNMDTQIDGRLEKRDGYEKAVNLQDAHSLFADGAYLFCIGKGTGSPESLWRIDATHGAVEVSAIRGKGFPMGYVSVNEKIYLSSKAWNGIYDSATATVGAWGSDQTDDLSGLADMATSEEAFPLHVRKAPYMENLCQHGGRIFGSTGKHLVFSDPFAFEWFRDENFLPFPEEILMVASTPVGLYVGATHTTWFLRGTNPGEMALSRVGTGVLAGSLQYGSFEKFGQDIPLWVSKEGIMAGVEGAVVPLTANKVRFDISGRAASAFRFRNGEPQYLAGFPLPEASLGDAVTADVVRNGKLI</sequence>
<reference evidence="1" key="1">
    <citation type="journal article" date="2021" name="bioRxiv">
        <title>Unraveling nitrogen, sulfur and carbon metabolic pathways and microbial community transcriptional responses to substrate deprivation and toxicity stresses in a bioreactor mimicking anoxic brackish coastal sediment conditions.</title>
        <authorList>
            <person name="Martins P.D."/>
            <person name="Echeveste M.J."/>
            <person name="Arshad A."/>
            <person name="Kurth J."/>
            <person name="Ouboter H."/>
            <person name="Jetten M.S.M."/>
            <person name="Welte C.U."/>
        </authorList>
    </citation>
    <scope>NUCLEOTIDE SEQUENCE</scope>
    <source>
        <strain evidence="1">MAG_39</strain>
    </source>
</reference>
<evidence type="ECO:0000313" key="2">
    <source>
        <dbReference type="Proteomes" id="UP000705867"/>
    </source>
</evidence>
<organism evidence="1 2">
    <name type="scientific">Candidatus Nitrobium versatile</name>
    <dbReference type="NCBI Taxonomy" id="2884831"/>
    <lineage>
        <taxon>Bacteria</taxon>
        <taxon>Pseudomonadati</taxon>
        <taxon>Nitrospirota</taxon>
        <taxon>Nitrospiria</taxon>
        <taxon>Nitrospirales</taxon>
        <taxon>Nitrospiraceae</taxon>
        <taxon>Candidatus Nitrobium</taxon>
    </lineage>
</organism>
<proteinExistence type="predicted"/>